<name>A0A7M5UXX9_9CNID</name>
<evidence type="ECO:0000313" key="2">
    <source>
        <dbReference type="Proteomes" id="UP000594262"/>
    </source>
</evidence>
<sequence length="204" mass="23152">SFQTSANISGGCTLLFNENYNIIDLQIKQPNVQDWVKVSESSHIKNRMIEVLKLPFGSHHEFRGLAETQDNKIICLNSQQSVTIREIKGYDDANLEQDNFQTSANISGGCTLLFNENYNIIDLQIKQPNVQGWVKVSESSHIKNGMIEVLKLPFGSHHEFRGLAETQDNKIICLNSQQSVTIREIKPGEKIVIKHQNCFVHDFP</sequence>
<dbReference type="EnsemblMetazoa" id="CLYHEMT006179.1">
    <property type="protein sequence ID" value="CLYHEMP006179.1"/>
    <property type="gene ID" value="CLYHEMG006179"/>
</dbReference>
<protein>
    <submittedName>
        <fullName evidence="1">Uncharacterized protein</fullName>
    </submittedName>
</protein>
<evidence type="ECO:0000313" key="1">
    <source>
        <dbReference type="EnsemblMetazoa" id="CLYHEMP006179.1"/>
    </source>
</evidence>
<dbReference type="AlphaFoldDB" id="A0A7M5UXX9"/>
<organism evidence="1 2">
    <name type="scientific">Clytia hemisphaerica</name>
    <dbReference type="NCBI Taxonomy" id="252671"/>
    <lineage>
        <taxon>Eukaryota</taxon>
        <taxon>Metazoa</taxon>
        <taxon>Cnidaria</taxon>
        <taxon>Hydrozoa</taxon>
        <taxon>Hydroidolina</taxon>
        <taxon>Leptothecata</taxon>
        <taxon>Obeliida</taxon>
        <taxon>Clytiidae</taxon>
        <taxon>Clytia</taxon>
    </lineage>
</organism>
<keyword evidence="2" id="KW-1185">Reference proteome</keyword>
<reference evidence="1" key="1">
    <citation type="submission" date="2021-01" db="UniProtKB">
        <authorList>
            <consortium name="EnsemblMetazoa"/>
        </authorList>
    </citation>
    <scope>IDENTIFICATION</scope>
</reference>
<accession>A0A7M5UXX9</accession>
<proteinExistence type="predicted"/>
<dbReference type="Proteomes" id="UP000594262">
    <property type="component" value="Unplaced"/>
</dbReference>